<organism evidence="2 3">
    <name type="scientific">Bergeyella zoohelcum ATCC 43767</name>
    <dbReference type="NCBI Taxonomy" id="883096"/>
    <lineage>
        <taxon>Bacteria</taxon>
        <taxon>Pseudomonadati</taxon>
        <taxon>Bacteroidota</taxon>
        <taxon>Flavobacteriia</taxon>
        <taxon>Flavobacteriales</taxon>
        <taxon>Weeksellaceae</taxon>
        <taxon>Bergeyella</taxon>
    </lineage>
</organism>
<dbReference type="AlphaFoldDB" id="K1M4V3"/>
<feature type="chain" id="PRO_5003848244" evidence="1">
    <location>
        <begin position="26"/>
        <end position="277"/>
    </location>
</feature>
<dbReference type="Proteomes" id="UP000006085">
    <property type="component" value="Unassembled WGS sequence"/>
</dbReference>
<keyword evidence="3" id="KW-1185">Reference proteome</keyword>
<feature type="signal peptide" evidence="1">
    <location>
        <begin position="1"/>
        <end position="25"/>
    </location>
</feature>
<dbReference type="EMBL" id="AGYA01000019">
    <property type="protein sequence ID" value="EKB57443.1"/>
    <property type="molecule type" value="Genomic_DNA"/>
</dbReference>
<proteinExistence type="predicted"/>
<dbReference type="STRING" id="883096.HMPREF9699_00929"/>
<keyword evidence="1" id="KW-0732">Signal</keyword>
<protein>
    <submittedName>
        <fullName evidence="2">Uncharacterized protein</fullName>
    </submittedName>
</protein>
<dbReference type="PATRIC" id="fig|883096.3.peg.965"/>
<gene>
    <name evidence="2" type="ORF">HMPREF9699_00929</name>
</gene>
<sequence length="277" mass="30643">MHPKKNKMKKSTILLLSTISALSFGQQNKVGINTKTPHATLEIQHYNPTSNTDTSVEGILIPRVSRLRAFQMGDKSKVKESTLIYIDNVSTGAKAGTMADVDTKGFYYFSTDLNKWVKLSTSSQSSFVDTNTHIYNSNGTLQGERTVNHNNHYLTFKTGTGKVVVEGKTLIKGEFYRVASNITTEAQRNYYVKSSTATEYGDHVIINRLSHGVTNIYLPTTPENMYEGRELCIINVGGGSVTIHNLSIGDGQQKTLAPNIATCILSTGQKWIMTSRY</sequence>
<evidence type="ECO:0000313" key="2">
    <source>
        <dbReference type="EMBL" id="EKB57443.1"/>
    </source>
</evidence>
<dbReference type="eggNOG" id="ENOG5032Z0Y">
    <property type="taxonomic scope" value="Bacteria"/>
</dbReference>
<evidence type="ECO:0000256" key="1">
    <source>
        <dbReference type="SAM" id="SignalP"/>
    </source>
</evidence>
<evidence type="ECO:0000313" key="3">
    <source>
        <dbReference type="Proteomes" id="UP000006085"/>
    </source>
</evidence>
<reference evidence="2 3" key="1">
    <citation type="submission" date="2012-07" db="EMBL/GenBank/DDBJ databases">
        <title>The Genome Sequence of Bergeyella zoohelcum ATCC 43767.</title>
        <authorList>
            <consortium name="The Broad Institute Genome Sequencing Platform"/>
            <person name="Earl A."/>
            <person name="Ward D."/>
            <person name="Feldgarden M."/>
            <person name="Gevers D."/>
            <person name="Huys G."/>
            <person name="Walker B."/>
            <person name="Young S.K."/>
            <person name="Zeng Q."/>
            <person name="Gargeya S."/>
            <person name="Fitzgerald M."/>
            <person name="Haas B."/>
            <person name="Abouelleil A."/>
            <person name="Alvarado L."/>
            <person name="Arachchi H.M."/>
            <person name="Berlin A.M."/>
            <person name="Chapman S.B."/>
            <person name="Goldberg J."/>
            <person name="Griggs A."/>
            <person name="Gujja S."/>
            <person name="Hansen M."/>
            <person name="Howarth C."/>
            <person name="Imamovic A."/>
            <person name="Larimer J."/>
            <person name="McCowen C."/>
            <person name="Montmayeur A."/>
            <person name="Murphy C."/>
            <person name="Neiman D."/>
            <person name="Pearson M."/>
            <person name="Priest M."/>
            <person name="Roberts A."/>
            <person name="Saif S."/>
            <person name="Shea T."/>
            <person name="Sisk P."/>
            <person name="Sykes S."/>
            <person name="Wortman J."/>
            <person name="Nusbaum C."/>
            <person name="Birren B."/>
        </authorList>
    </citation>
    <scope>NUCLEOTIDE SEQUENCE [LARGE SCALE GENOMIC DNA]</scope>
    <source>
        <strain evidence="2 3">ATCC 43767</strain>
    </source>
</reference>
<name>K1M4V3_9FLAO</name>
<accession>K1M4V3</accession>
<dbReference type="HOGENOM" id="CLU_1003499_0_0_10"/>
<comment type="caution">
    <text evidence="2">The sequence shown here is derived from an EMBL/GenBank/DDBJ whole genome shotgun (WGS) entry which is preliminary data.</text>
</comment>